<sequence length="1252" mass="143035">MEKSGLSPIISEHQQRHEGLRNIKTDLAEQSLISSEKWLQLYGLKSNKLTLTQILSQIGFPQCEDYVTSLGRLVASRYADGLFPQFCRAEDGRIYNLTAKSELIYQFVECLTQAVECYKQRMDWLTSKSRQIFGVILEQCITIVLDFSDILKGEINLCQGALTMVFQEQVAHITKFNIIWVSQEPMKWRDHATTVTEQSIAAAISWLEKLTFKPMTMHRVRCLDALMEAGKDQTIESVYYFVVGDIPEESKELLLQRASEIPCPVCTVSFNARGEATIAFLKDLSAKTHGRFHAFAERTGYIEFPEFPTKDGDSVITWKLKGKLPPGAGVREDVYLIWREMEEACSTLAQVQRLVALIDNESEAPSVENESNPEDTWDSKKWLHKYGLKAQKLSFYDVLADCSFRHADGVVDIKAKPENESVQTSAETNKKTIHAKYCKKFVHALWKDGSLVHVNITKEKCKWYSERIHTVLANIQRRIKWLQDGSQILFGKVHKDYIYVLIDTSHSMKSKLDLVKEKIIQFIQEQLKYKSKFNFVTFDGQAVAWREKLAEINEDNLEQAQSWIKDIKVGSSTNTLNALKIAFADKETQVIYLLTDGRPDQPPETVINQVKVFQTIPIYTISFSYNDETANGFLKELASLTGGEFHSYHFGYKNPIPQEQNEDLTLLIQEMEQGYSDLEKVQTLYSECLAMDWWHHEEKEGESKHQKEISSMVSTPEKCAKPQCDVESTVTSPVNILKGPWDLLNQKTQKKKVLHAESTKTSLLRSQMSTLKSFADNERKDSRSNSRRWNTFLSDKEMRFLLMNECLDDKLSIRLTGEGSQVYDNSKEMSSEKWLQTHSLVAKKLTIMDALSVTAVPHSPTYVPVLDKHVVSKVFDEVFPLAHVCNDTNKMTLINPQGVKLNIYKQKVEQAIKSYEKRLNKIVWQALSQEEKEKLDAIKPIQYLENKAALNEALERLNWPISLKELSMLENEILTGKMYIQQAMELQEAAKKNCMRKAMEEQHKLQENLTKKIKSKKVDPLKGQKVIARCDENGFYFPGVVKRGLSPNHALVSFRYGDTKVVPTSFITPVGGAMPCPLLQIGDYVFAKIVIPKGFDFYVPAIVIALPDQNVASEKFYTVLKSNNRREFCPRSALIKISQSKYALSCSHIRPPPIEEDPKVEDEEEKERSSTFWPVKEVGTGNLKEPREENPRRKKKKPTKKLPLQEMVSAETRGSSHDNRSQELHPKMEPKLKGCPDLSTQPCGASPLLSLF</sequence>
<reference evidence="2" key="1">
    <citation type="submission" date="2025-08" db="UniProtKB">
        <authorList>
            <consortium name="RefSeq"/>
        </authorList>
    </citation>
    <scope>IDENTIFICATION</scope>
</reference>
<proteinExistence type="predicted"/>
<evidence type="ECO:0000313" key="1">
    <source>
        <dbReference type="Proteomes" id="UP001732720"/>
    </source>
</evidence>
<organism evidence="1 2">
    <name type="scientific">Castor canadensis</name>
    <name type="common">American beaver</name>
    <dbReference type="NCBI Taxonomy" id="51338"/>
    <lineage>
        <taxon>Eukaryota</taxon>
        <taxon>Metazoa</taxon>
        <taxon>Chordata</taxon>
        <taxon>Craniata</taxon>
        <taxon>Vertebrata</taxon>
        <taxon>Euteleostomi</taxon>
        <taxon>Mammalia</taxon>
        <taxon>Eutheria</taxon>
        <taxon>Euarchontoglires</taxon>
        <taxon>Glires</taxon>
        <taxon>Rodentia</taxon>
        <taxon>Castorimorpha</taxon>
        <taxon>Castoridae</taxon>
        <taxon>Castor</taxon>
    </lineage>
</organism>
<keyword evidence="1" id="KW-1185">Reference proteome</keyword>
<protein>
    <submittedName>
        <fullName evidence="2">von Willebrand factor A domain-containing protein 3B</fullName>
    </submittedName>
</protein>
<name>A0AC58KNU6_CASCN</name>
<gene>
    <name evidence="2" type="primary">Vwa3b</name>
</gene>
<dbReference type="RefSeq" id="XP_073906396.1">
    <property type="nucleotide sequence ID" value="XM_074050295.1"/>
</dbReference>
<evidence type="ECO:0000313" key="2">
    <source>
        <dbReference type="RefSeq" id="XP_073906396.1"/>
    </source>
</evidence>
<dbReference type="Proteomes" id="UP001732720">
    <property type="component" value="Chromosome 12"/>
</dbReference>
<accession>A0AC58KNU6</accession>